<keyword evidence="1" id="KW-0328">Glycosyltransferase</keyword>
<dbReference type="PANTHER" id="PTHR12526:SF636">
    <property type="entry name" value="BLL3647 PROTEIN"/>
    <property type="match status" value="1"/>
</dbReference>
<dbReference type="Pfam" id="PF13439">
    <property type="entry name" value="Glyco_transf_4"/>
    <property type="match status" value="1"/>
</dbReference>
<name>A0A2S3ZZF0_ARTGL</name>
<dbReference type="GO" id="GO:0016757">
    <property type="term" value="F:glycosyltransferase activity"/>
    <property type="evidence" value="ECO:0007669"/>
    <property type="project" value="UniProtKB-KW"/>
</dbReference>
<evidence type="ECO:0000256" key="2">
    <source>
        <dbReference type="ARBA" id="ARBA00022679"/>
    </source>
</evidence>
<keyword evidence="2" id="KW-0808">Transferase</keyword>
<dbReference type="InterPro" id="IPR001296">
    <property type="entry name" value="Glyco_trans_1"/>
</dbReference>
<dbReference type="Proteomes" id="UP000237061">
    <property type="component" value="Unassembled WGS sequence"/>
</dbReference>
<dbReference type="PANTHER" id="PTHR12526">
    <property type="entry name" value="GLYCOSYLTRANSFERASE"/>
    <property type="match status" value="1"/>
</dbReference>
<dbReference type="SUPFAM" id="SSF53756">
    <property type="entry name" value="UDP-Glycosyltransferase/glycogen phosphorylase"/>
    <property type="match status" value="1"/>
</dbReference>
<dbReference type="EMBL" id="PPXC01000003">
    <property type="protein sequence ID" value="POH74583.1"/>
    <property type="molecule type" value="Genomic_DNA"/>
</dbReference>
<dbReference type="InterPro" id="IPR028098">
    <property type="entry name" value="Glyco_trans_4-like_N"/>
</dbReference>
<evidence type="ECO:0000313" key="5">
    <source>
        <dbReference type="EMBL" id="POH74583.1"/>
    </source>
</evidence>
<dbReference type="Gene3D" id="3.40.50.2000">
    <property type="entry name" value="Glycogen Phosphorylase B"/>
    <property type="match status" value="2"/>
</dbReference>
<evidence type="ECO:0000259" key="3">
    <source>
        <dbReference type="Pfam" id="PF00534"/>
    </source>
</evidence>
<dbReference type="AlphaFoldDB" id="A0A2S3ZZF0"/>
<keyword evidence="6" id="KW-1185">Reference proteome</keyword>
<feature type="domain" description="Glycosyltransferase subfamily 4-like N-terminal" evidence="4">
    <location>
        <begin position="37"/>
        <end position="205"/>
    </location>
</feature>
<gene>
    <name evidence="5" type="ORF">CVS27_05035</name>
</gene>
<comment type="caution">
    <text evidence="5">The sequence shown here is derived from an EMBL/GenBank/DDBJ whole genome shotgun (WGS) entry which is preliminary data.</text>
</comment>
<evidence type="ECO:0000256" key="1">
    <source>
        <dbReference type="ARBA" id="ARBA00022676"/>
    </source>
</evidence>
<proteinExistence type="predicted"/>
<evidence type="ECO:0000259" key="4">
    <source>
        <dbReference type="Pfam" id="PF13439"/>
    </source>
</evidence>
<dbReference type="Pfam" id="PF00534">
    <property type="entry name" value="Glycos_transf_1"/>
    <property type="match status" value="1"/>
</dbReference>
<protein>
    <submittedName>
        <fullName evidence="5">Uncharacterized protein</fullName>
    </submittedName>
</protein>
<feature type="domain" description="Glycosyl transferase family 1" evidence="3">
    <location>
        <begin position="220"/>
        <end position="343"/>
    </location>
</feature>
<accession>A0A2S3ZZF0</accession>
<organism evidence="5 6">
    <name type="scientific">Arthrobacter glacialis</name>
    <dbReference type="NCBI Taxonomy" id="1664"/>
    <lineage>
        <taxon>Bacteria</taxon>
        <taxon>Bacillati</taxon>
        <taxon>Actinomycetota</taxon>
        <taxon>Actinomycetes</taxon>
        <taxon>Micrococcales</taxon>
        <taxon>Micrococcaceae</taxon>
        <taxon>Arthrobacter</taxon>
    </lineage>
</organism>
<reference evidence="5 6" key="1">
    <citation type="submission" date="2018-01" db="EMBL/GenBank/DDBJ databases">
        <title>Arthrobacter sp. nov., from glaciers in China.</title>
        <authorList>
            <person name="Liu Q."/>
            <person name="Xin Y.-H."/>
        </authorList>
    </citation>
    <scope>NUCLEOTIDE SEQUENCE [LARGE SCALE GENOMIC DNA]</scope>
    <source>
        <strain evidence="5 6">HLT2-12-2</strain>
    </source>
</reference>
<sequence length="401" mass="43245">MSQTATKKFRGPQEMHVLFLPSWYPADETDFSGSFFIEQAQAVALAGHDVGVVSVKGIPIYSPAQLRGRAPGIRRSVESGISTYRLDKVLPFPKVPGGNERVLLHAWRVLLTRYISENGLPDVLHAHAMFPAGIVAHALSDEFGIPFIVTEHRPSSVGRLQEKWSGVHGRRAAYAASALVAVARGFVPVLNEAYGIAPDKWQYIPGLLSPQFQDIATRDVPPGPFVFGHVSHLDPGKRVDLLIEAFAEQFSNVDNVRLRIAGDSVHKAALEALAGRLGIEKKVDFIGPVPRNGIVAEFSSAHVFVLPSAAEAFGTVLWEAMACGLPLVSTATWAGTNAVVESNGLLAGIDSLAELGEAMVRIRKDFDSYDPATIRTICVDHCGRAAFVSQYEATYAKAIAG</sequence>
<evidence type="ECO:0000313" key="6">
    <source>
        <dbReference type="Proteomes" id="UP000237061"/>
    </source>
</evidence>
<dbReference type="RefSeq" id="WP_103464628.1">
    <property type="nucleotide sequence ID" value="NZ_PPXC01000003.1"/>
</dbReference>